<reference evidence="2" key="1">
    <citation type="journal article" date="2014" name="Proc. Natl. Acad. Sci. U.S.A.">
        <title>Extensive sampling of basidiomycete genomes demonstrates inadequacy of the white-rot/brown-rot paradigm for wood decay fungi.</title>
        <authorList>
            <person name="Riley R."/>
            <person name="Salamov A.A."/>
            <person name="Brown D.W."/>
            <person name="Nagy L.G."/>
            <person name="Floudas D."/>
            <person name="Held B.W."/>
            <person name="Levasseur A."/>
            <person name="Lombard V."/>
            <person name="Morin E."/>
            <person name="Otillar R."/>
            <person name="Lindquist E.A."/>
            <person name="Sun H."/>
            <person name="LaButti K.M."/>
            <person name="Schmutz J."/>
            <person name="Jabbour D."/>
            <person name="Luo H."/>
            <person name="Baker S.E."/>
            <person name="Pisabarro A.G."/>
            <person name="Walton J.D."/>
            <person name="Blanchette R.A."/>
            <person name="Henrissat B."/>
            <person name="Martin F."/>
            <person name="Cullen D."/>
            <person name="Hibbett D.S."/>
            <person name="Grigoriev I.V."/>
        </authorList>
    </citation>
    <scope>NUCLEOTIDE SEQUENCE [LARGE SCALE GENOMIC DNA]</scope>
    <source>
        <strain evidence="2">FD-172 SS1</strain>
    </source>
</reference>
<dbReference type="Pfam" id="PF10294">
    <property type="entry name" value="Methyltransf_16"/>
    <property type="match status" value="1"/>
</dbReference>
<dbReference type="PANTHER" id="PTHR14614">
    <property type="entry name" value="HEPATOCELLULAR CARCINOMA-ASSOCIATED ANTIGEN"/>
    <property type="match status" value="1"/>
</dbReference>
<dbReference type="AlphaFoldDB" id="A0A067LYI2"/>
<name>A0A067LYI2_BOTB1</name>
<dbReference type="InterPro" id="IPR029063">
    <property type="entry name" value="SAM-dependent_MTases_sf"/>
</dbReference>
<organism evidence="1 2">
    <name type="scientific">Botryobasidium botryosum (strain FD-172 SS1)</name>
    <dbReference type="NCBI Taxonomy" id="930990"/>
    <lineage>
        <taxon>Eukaryota</taxon>
        <taxon>Fungi</taxon>
        <taxon>Dikarya</taxon>
        <taxon>Basidiomycota</taxon>
        <taxon>Agaricomycotina</taxon>
        <taxon>Agaricomycetes</taxon>
        <taxon>Cantharellales</taxon>
        <taxon>Botryobasidiaceae</taxon>
        <taxon>Botryobasidium</taxon>
    </lineage>
</organism>
<evidence type="ECO:0000313" key="1">
    <source>
        <dbReference type="EMBL" id="KDQ07415.1"/>
    </source>
</evidence>
<sequence length="267" mass="29175">MKALQETESPTNEDIMASAMGLLGEKEIEDDERVTYGDLRMRISPKEGKAITLLADQLFSPSLLLAERIERGLIPLHGVTMLELGAGVALPSLLASTLPSPPALVVITDYPDEAIMSNLRYNVESNGDLIQPGCEVIVRGYEWGTDATTLLNILPPAKSGTGYDVLFLSDLLYFDAHDSLIRSMVLLLSRRPASRAYIGAGKYTPSAVCSRFLSAAADAGFVVEQGEFDGDWKGSMNVSDLTAEELCLRKGNVYWWVARWNNTVLQT</sequence>
<dbReference type="GO" id="GO:0005737">
    <property type="term" value="C:cytoplasm"/>
    <property type="evidence" value="ECO:0007669"/>
    <property type="project" value="TreeGrafter"/>
</dbReference>
<accession>A0A067LYI2</accession>
<proteinExistence type="predicted"/>
<dbReference type="InParanoid" id="A0A067LYI2"/>
<dbReference type="STRING" id="930990.A0A067LYI2"/>
<keyword evidence="2" id="KW-1185">Reference proteome</keyword>
<dbReference type="PANTHER" id="PTHR14614:SF10">
    <property type="entry name" value="PROTEIN N-TERMINAL AND LYSINE N-METHYLTRANSFERASE EFM7"/>
    <property type="match status" value="1"/>
</dbReference>
<dbReference type="EMBL" id="KL198107">
    <property type="protein sequence ID" value="KDQ07415.1"/>
    <property type="molecule type" value="Genomic_DNA"/>
</dbReference>
<dbReference type="Gene3D" id="3.40.50.150">
    <property type="entry name" value="Vaccinia Virus protein VP39"/>
    <property type="match status" value="1"/>
</dbReference>
<dbReference type="InterPro" id="IPR019410">
    <property type="entry name" value="Methyltransf_16"/>
</dbReference>
<evidence type="ECO:0008006" key="3">
    <source>
        <dbReference type="Google" id="ProtNLM"/>
    </source>
</evidence>
<evidence type="ECO:0000313" key="2">
    <source>
        <dbReference type="Proteomes" id="UP000027195"/>
    </source>
</evidence>
<dbReference type="OrthoDB" id="46564at2759"/>
<dbReference type="HOGENOM" id="CLU_032409_3_0_1"/>
<protein>
    <recommendedName>
        <fullName evidence="3">Nicotinamide N-methyltransferase</fullName>
    </recommendedName>
</protein>
<dbReference type="GO" id="GO:0008757">
    <property type="term" value="F:S-adenosylmethionine-dependent methyltransferase activity"/>
    <property type="evidence" value="ECO:0007669"/>
    <property type="project" value="UniProtKB-ARBA"/>
</dbReference>
<dbReference type="Proteomes" id="UP000027195">
    <property type="component" value="Unassembled WGS sequence"/>
</dbReference>
<gene>
    <name evidence="1" type="ORF">BOTBODRAFT_167039</name>
</gene>